<dbReference type="RefSeq" id="WP_184195031.1">
    <property type="nucleotide sequence ID" value="NZ_JACIIV010000003.1"/>
</dbReference>
<keyword evidence="1" id="KW-0732">Signal</keyword>
<evidence type="ECO:0000313" key="2">
    <source>
        <dbReference type="EMBL" id="MBB6226406.1"/>
    </source>
</evidence>
<dbReference type="Gene3D" id="1.25.40.10">
    <property type="entry name" value="Tetratricopeptide repeat domain"/>
    <property type="match status" value="1"/>
</dbReference>
<gene>
    <name evidence="2" type="ORF">FHS79_000560</name>
</gene>
<dbReference type="SUPFAM" id="SSF48452">
    <property type="entry name" value="TPR-like"/>
    <property type="match status" value="1"/>
</dbReference>
<dbReference type="Pfam" id="PF14559">
    <property type="entry name" value="TPR_19"/>
    <property type="match status" value="1"/>
</dbReference>
<dbReference type="Proteomes" id="UP000538147">
    <property type="component" value="Unassembled WGS sequence"/>
</dbReference>
<proteinExistence type="predicted"/>
<evidence type="ECO:0000256" key="1">
    <source>
        <dbReference type="SAM" id="SignalP"/>
    </source>
</evidence>
<accession>A0A841L264</accession>
<dbReference type="EMBL" id="JACIIV010000003">
    <property type="protein sequence ID" value="MBB6226406.1"/>
    <property type="molecule type" value="Genomic_DNA"/>
</dbReference>
<name>A0A841L264_9SPHN</name>
<dbReference type="AlphaFoldDB" id="A0A841L264"/>
<keyword evidence="3" id="KW-1185">Reference proteome</keyword>
<feature type="chain" id="PRO_5032472602" evidence="1">
    <location>
        <begin position="17"/>
        <end position="432"/>
    </location>
</feature>
<reference evidence="2 3" key="1">
    <citation type="submission" date="2020-08" db="EMBL/GenBank/DDBJ databases">
        <title>Genomic Encyclopedia of Type Strains, Phase IV (KMG-IV): sequencing the most valuable type-strain genomes for metagenomic binning, comparative biology and taxonomic classification.</title>
        <authorList>
            <person name="Goeker M."/>
        </authorList>
    </citation>
    <scope>NUCLEOTIDE SEQUENCE [LARGE SCALE GENOMIC DNA]</scope>
    <source>
        <strain evidence="2 3">DSM 102189</strain>
    </source>
</reference>
<feature type="signal peptide" evidence="1">
    <location>
        <begin position="1"/>
        <end position="16"/>
    </location>
</feature>
<organism evidence="2 3">
    <name type="scientific">Polymorphobacter multimanifer</name>
    <dbReference type="NCBI Taxonomy" id="1070431"/>
    <lineage>
        <taxon>Bacteria</taxon>
        <taxon>Pseudomonadati</taxon>
        <taxon>Pseudomonadota</taxon>
        <taxon>Alphaproteobacteria</taxon>
        <taxon>Sphingomonadales</taxon>
        <taxon>Sphingosinicellaceae</taxon>
        <taxon>Polymorphobacter</taxon>
    </lineage>
</organism>
<protein>
    <submittedName>
        <fullName evidence="2">Tetratricopeptide (TPR) repeat protein</fullName>
    </submittedName>
</protein>
<comment type="caution">
    <text evidence="2">The sequence shown here is derived from an EMBL/GenBank/DDBJ whole genome shotgun (WGS) entry which is preliminary data.</text>
</comment>
<dbReference type="InterPro" id="IPR011990">
    <property type="entry name" value="TPR-like_helical_dom_sf"/>
</dbReference>
<evidence type="ECO:0000313" key="3">
    <source>
        <dbReference type="Proteomes" id="UP000538147"/>
    </source>
</evidence>
<sequence length="432" mass="45838">MLAAALAAALVQPAEAAAPGSTVATLNPAQMFKLAQQLEAEGSIADAEAALRALAGDPDLAIRNEARFRLAQLLERQGKPRDAAAWLRRLLDEQPDAARPRLELARILAALGDDRGASRELRQAQAAGLPPDVARVVDRFQTALRSQARLGGTFELALAPDTNINRATALSIINDSIELSPDAVATSGVGLAATGQAFARLPIGTRLNLLPRVSGAARLYGQNQFNDISIDSRIGLERVAVSGGRLTGSLGGERRWFGGRVFTDALSVSLDWLRPVSRTAQVTLNAGVSQLRFPRNGLQDGTLYQLASSYEFALAPRSGAAISASAARQTALDPAFASTSAGLSGLVFRDVGRTTVFGSLAARRFVSDAPLFLFPEPRREWLVRAAVGGTFRQAAVRGLAPVVRLSVEHNASNTELFQYTRVAVEIGLGRAF</sequence>